<feature type="transmembrane region" description="Helical" evidence="1">
    <location>
        <begin position="56"/>
        <end position="76"/>
    </location>
</feature>
<comment type="caution">
    <text evidence="2">The sequence shown here is derived from an EMBL/GenBank/DDBJ whole genome shotgun (WGS) entry which is preliminary data.</text>
</comment>
<proteinExistence type="predicted"/>
<evidence type="ECO:0000313" key="3">
    <source>
        <dbReference type="Proteomes" id="UP000538292"/>
    </source>
</evidence>
<accession>A0A7W1XT73</accession>
<keyword evidence="1" id="KW-1133">Transmembrane helix</keyword>
<evidence type="ECO:0000313" key="2">
    <source>
        <dbReference type="EMBL" id="MBA4602687.1"/>
    </source>
</evidence>
<feature type="transmembrane region" description="Helical" evidence="1">
    <location>
        <begin position="5"/>
        <end position="24"/>
    </location>
</feature>
<sequence>MQSKFIGFFFTFIGIMIMVIQSGLAPVTSLITWPFLMFLTGAFLLFTALIKKHSSLTLWGGLITALGLTIWGMKYVDGWSKHWGLLLALFGVAVLLQFSINKNKITGLVGIIMVLTGVFAYPGIADLPIISPITSIIHAYWSVFIVILGLILILKK</sequence>
<dbReference type="AlphaFoldDB" id="A0A7W1XT73"/>
<dbReference type="EMBL" id="JACEOL010000033">
    <property type="protein sequence ID" value="MBA4602687.1"/>
    <property type="molecule type" value="Genomic_DNA"/>
</dbReference>
<feature type="transmembrane region" description="Helical" evidence="1">
    <location>
        <begin position="82"/>
        <end position="98"/>
    </location>
</feature>
<protein>
    <recommendedName>
        <fullName evidence="4">DUF5668 domain-containing protein</fullName>
    </recommendedName>
</protein>
<dbReference type="Proteomes" id="UP000538292">
    <property type="component" value="Unassembled WGS sequence"/>
</dbReference>
<keyword evidence="1" id="KW-0812">Transmembrane</keyword>
<feature type="transmembrane region" description="Helical" evidence="1">
    <location>
        <begin position="136"/>
        <end position="154"/>
    </location>
</feature>
<name>A0A7W1XT73_9BACL</name>
<evidence type="ECO:0000256" key="1">
    <source>
        <dbReference type="SAM" id="Phobius"/>
    </source>
</evidence>
<keyword evidence="1" id="KW-0472">Membrane</keyword>
<feature type="transmembrane region" description="Helical" evidence="1">
    <location>
        <begin position="30"/>
        <end position="49"/>
    </location>
</feature>
<dbReference type="RefSeq" id="WP_181740472.1">
    <property type="nucleotide sequence ID" value="NZ_JACEOL010000033.1"/>
</dbReference>
<reference evidence="2 3" key="1">
    <citation type="submission" date="2020-07" db="EMBL/GenBank/DDBJ databases">
        <title>Thermoactinomyces phylogeny.</title>
        <authorList>
            <person name="Dunlap C."/>
        </authorList>
    </citation>
    <scope>NUCLEOTIDE SEQUENCE [LARGE SCALE GENOMIC DNA]</scope>
    <source>
        <strain evidence="2 3">AMNI-1</strain>
    </source>
</reference>
<keyword evidence="3" id="KW-1185">Reference proteome</keyword>
<evidence type="ECO:0008006" key="4">
    <source>
        <dbReference type="Google" id="ProtNLM"/>
    </source>
</evidence>
<feature type="transmembrane region" description="Helical" evidence="1">
    <location>
        <begin position="105"/>
        <end position="124"/>
    </location>
</feature>
<organism evidence="2 3">
    <name type="scientific">Thermoactinomyces mirandus</name>
    <dbReference type="NCBI Taxonomy" id="2756294"/>
    <lineage>
        <taxon>Bacteria</taxon>
        <taxon>Bacillati</taxon>
        <taxon>Bacillota</taxon>
        <taxon>Bacilli</taxon>
        <taxon>Bacillales</taxon>
        <taxon>Thermoactinomycetaceae</taxon>
        <taxon>Thermoactinomyces</taxon>
    </lineage>
</organism>
<gene>
    <name evidence="2" type="ORF">H2C83_10260</name>
</gene>